<feature type="transmembrane region" description="Helical" evidence="13">
    <location>
        <begin position="43"/>
        <end position="68"/>
    </location>
</feature>
<dbReference type="PROSITE" id="PS00383">
    <property type="entry name" value="TYR_PHOSPHATASE_1"/>
    <property type="match status" value="1"/>
</dbReference>
<keyword evidence="10" id="KW-0675">Receptor</keyword>
<evidence type="ECO:0000256" key="2">
    <source>
        <dbReference type="ARBA" id="ARBA00022475"/>
    </source>
</evidence>
<dbReference type="SUPFAM" id="SSF81321">
    <property type="entry name" value="Family A G protein-coupled receptor-like"/>
    <property type="match status" value="1"/>
</dbReference>
<keyword evidence="11" id="KW-0325">Glycoprotein</keyword>
<evidence type="ECO:0000256" key="4">
    <source>
        <dbReference type="ARBA" id="ARBA00022801"/>
    </source>
</evidence>
<dbReference type="InterPro" id="IPR008103">
    <property type="entry name" value="KiSS_1_rcpt"/>
</dbReference>
<keyword evidence="3 13" id="KW-0812">Transmembrane</keyword>
<keyword evidence="4" id="KW-0378">Hydrolase</keyword>
<keyword evidence="8 13" id="KW-0472">Membrane</keyword>
<dbReference type="Pfam" id="PF00001">
    <property type="entry name" value="7tm_1"/>
    <property type="match status" value="1"/>
</dbReference>
<dbReference type="SUPFAM" id="SSF52799">
    <property type="entry name" value="(Phosphotyrosine protein) phosphatases II"/>
    <property type="match status" value="1"/>
</dbReference>
<evidence type="ECO:0000256" key="1">
    <source>
        <dbReference type="ARBA" id="ARBA00004651"/>
    </source>
</evidence>
<sequence length="531" mass="59619">MAESNRTTEAAELVLCNNEANIYDCNQSDPLGSQSPIPLTDAWLVPVFFTLIMIVGLVGNSLVIYVVVKNQQMKTVTNLYIVNLATTDILFLVCCVPFTATLYTLPSWIFGDVMCRLVNYLQQVTAQATCITLSAMSVDRFYVTVYPLQSLRHRTPQMALSVCTTIWICSLLLSVPIALYQHTESSFWFGPQTYCTEAFPSLIHKRAYILYSFLAVYLLPLITICMCYTFMLKRMAQATVEPVNGCNQLQTPAERAEAVRTRVSRMVVVMVLLFLLCWGPIQILILLQAFCPEDVSHSYTLYKLKIWAHCMSYSNSSINPVIYAFMGANFRKAFRSVFPLIFKRKPHAGIHTMPGRAGGLGGFAQITDCLYIGNSKTASDSSVLQSLNITCIINVTQDASNTNIPSIDYMQVPISDDPESRLCDYFDMVADKIQHVSDEHGHVLLHCNAGVSRSATLCLGYLIKHRRLTLAEAHTLIKSHRPIVRPNSGFWRQLIEYEHKLHGKNTVSMMNSAVGLIPDLYERETRGLIPL</sequence>
<keyword evidence="5" id="KW-0904">Protein phosphatase</keyword>
<dbReference type="PANTHER" id="PTHR45695:SF23">
    <property type="entry name" value="GALANIN-LIKE G-PROTEIN COUPLED RECEPTOR NPR-9"/>
    <property type="match status" value="1"/>
</dbReference>
<evidence type="ECO:0000256" key="5">
    <source>
        <dbReference type="ARBA" id="ARBA00022912"/>
    </source>
</evidence>
<dbReference type="InterPro" id="IPR029021">
    <property type="entry name" value="Prot-tyrosine_phosphatase-like"/>
</dbReference>
<dbReference type="EMBL" id="JAUYZG010000003">
    <property type="protein sequence ID" value="KAK2911378.1"/>
    <property type="molecule type" value="Genomic_DNA"/>
</dbReference>
<accession>A0AA88Q3N7</accession>
<dbReference type="PROSITE" id="PS50056">
    <property type="entry name" value="TYR_PHOSPHATASE_2"/>
    <property type="match status" value="1"/>
</dbReference>
<keyword evidence="2" id="KW-1003">Cell membrane</keyword>
<dbReference type="InterPro" id="IPR000340">
    <property type="entry name" value="Dual-sp_phosphatase_cat-dom"/>
</dbReference>
<comment type="subcellular location">
    <subcellularLocation>
        <location evidence="1">Cell membrane</location>
        <topology evidence="1">Multi-pass membrane protein</topology>
    </subcellularLocation>
</comment>
<dbReference type="SMART" id="SM00195">
    <property type="entry name" value="DSPc"/>
    <property type="match status" value="1"/>
</dbReference>
<evidence type="ECO:0000313" key="17">
    <source>
        <dbReference type="EMBL" id="KAK2911378.1"/>
    </source>
</evidence>
<evidence type="ECO:0000256" key="7">
    <source>
        <dbReference type="ARBA" id="ARBA00023040"/>
    </source>
</evidence>
<gene>
    <name evidence="17" type="ORF">Q8A67_003511</name>
</gene>
<feature type="transmembrane region" description="Helical" evidence="13">
    <location>
        <begin position="159"/>
        <end position="180"/>
    </location>
</feature>
<dbReference type="PANTHER" id="PTHR45695">
    <property type="entry name" value="LEUCOKININ RECEPTOR-RELATED"/>
    <property type="match status" value="1"/>
</dbReference>
<protein>
    <recommendedName>
        <fullName evidence="19">Protein-tyrosine-phosphatase</fullName>
    </recommendedName>
</protein>
<evidence type="ECO:0000256" key="9">
    <source>
        <dbReference type="ARBA" id="ARBA00023157"/>
    </source>
</evidence>
<evidence type="ECO:0000256" key="3">
    <source>
        <dbReference type="ARBA" id="ARBA00022692"/>
    </source>
</evidence>
<dbReference type="CDD" id="cd15095">
    <property type="entry name" value="7tmA_KiSS1R"/>
    <property type="match status" value="1"/>
</dbReference>
<dbReference type="InterPro" id="IPR000387">
    <property type="entry name" value="Tyr_Pase_dom"/>
</dbReference>
<feature type="domain" description="Tyrosine-protein phosphatase" evidence="14">
    <location>
        <begin position="362"/>
        <end position="503"/>
    </location>
</feature>
<evidence type="ECO:0000256" key="11">
    <source>
        <dbReference type="ARBA" id="ARBA00023180"/>
    </source>
</evidence>
<evidence type="ECO:0000259" key="14">
    <source>
        <dbReference type="PROSITE" id="PS50054"/>
    </source>
</evidence>
<dbReference type="PROSITE" id="PS50262">
    <property type="entry name" value="G_PROTEIN_RECEP_F1_2"/>
    <property type="match status" value="1"/>
</dbReference>
<feature type="domain" description="Tyrosine specific protein phosphatases" evidence="15">
    <location>
        <begin position="423"/>
        <end position="482"/>
    </location>
</feature>
<evidence type="ECO:0000259" key="16">
    <source>
        <dbReference type="PROSITE" id="PS50262"/>
    </source>
</evidence>
<organism evidence="17 18">
    <name type="scientific">Cirrhinus molitorella</name>
    <name type="common">mud carp</name>
    <dbReference type="NCBI Taxonomy" id="172907"/>
    <lineage>
        <taxon>Eukaryota</taxon>
        <taxon>Metazoa</taxon>
        <taxon>Chordata</taxon>
        <taxon>Craniata</taxon>
        <taxon>Vertebrata</taxon>
        <taxon>Euteleostomi</taxon>
        <taxon>Actinopterygii</taxon>
        <taxon>Neopterygii</taxon>
        <taxon>Teleostei</taxon>
        <taxon>Ostariophysi</taxon>
        <taxon>Cypriniformes</taxon>
        <taxon>Cyprinidae</taxon>
        <taxon>Labeoninae</taxon>
        <taxon>Labeonini</taxon>
        <taxon>Cirrhinus</taxon>
    </lineage>
</organism>
<dbReference type="PRINTS" id="PR01728">
    <property type="entry name" value="KISS1RECEPTR"/>
</dbReference>
<evidence type="ECO:0000256" key="12">
    <source>
        <dbReference type="ARBA" id="ARBA00023224"/>
    </source>
</evidence>
<dbReference type="FunFam" id="1.20.1070.10:FF:000171">
    <property type="entry name" value="KISS1 receptor b"/>
    <property type="match status" value="1"/>
</dbReference>
<keyword evidence="9" id="KW-1015">Disulfide bond</keyword>
<dbReference type="GO" id="GO:0008528">
    <property type="term" value="F:G protein-coupled peptide receptor activity"/>
    <property type="evidence" value="ECO:0007669"/>
    <property type="project" value="UniProtKB-ARBA"/>
</dbReference>
<name>A0AA88Q3N7_9TELE</name>
<keyword evidence="12" id="KW-0807">Transducer</keyword>
<dbReference type="Gene3D" id="3.90.190.10">
    <property type="entry name" value="Protein tyrosine phosphatase superfamily"/>
    <property type="match status" value="1"/>
</dbReference>
<keyword evidence="6 13" id="KW-1133">Transmembrane helix</keyword>
<evidence type="ECO:0000313" key="18">
    <source>
        <dbReference type="Proteomes" id="UP001187343"/>
    </source>
</evidence>
<feature type="transmembrane region" description="Helical" evidence="13">
    <location>
        <begin position="120"/>
        <end position="138"/>
    </location>
</feature>
<evidence type="ECO:0000256" key="10">
    <source>
        <dbReference type="ARBA" id="ARBA00023170"/>
    </source>
</evidence>
<evidence type="ECO:0000256" key="13">
    <source>
        <dbReference type="SAM" id="Phobius"/>
    </source>
</evidence>
<dbReference type="GO" id="GO:0005886">
    <property type="term" value="C:plasma membrane"/>
    <property type="evidence" value="ECO:0007669"/>
    <property type="project" value="UniProtKB-SubCell"/>
</dbReference>
<feature type="transmembrane region" description="Helical" evidence="13">
    <location>
        <begin position="208"/>
        <end position="231"/>
    </location>
</feature>
<reference evidence="17" key="1">
    <citation type="submission" date="2023-08" db="EMBL/GenBank/DDBJ databases">
        <title>Chromosome-level Genome Assembly of mud carp (Cirrhinus molitorella).</title>
        <authorList>
            <person name="Liu H."/>
        </authorList>
    </citation>
    <scope>NUCLEOTIDE SEQUENCE</scope>
    <source>
        <strain evidence="17">Prfri</strain>
        <tissue evidence="17">Muscle</tissue>
    </source>
</reference>
<comment type="caution">
    <text evidence="17">The sequence shown here is derived from an EMBL/GenBank/DDBJ whole genome shotgun (WGS) entry which is preliminary data.</text>
</comment>
<dbReference type="InterPro" id="IPR000276">
    <property type="entry name" value="GPCR_Rhodpsn"/>
</dbReference>
<feature type="domain" description="G-protein coupled receptors family 1 profile" evidence="16">
    <location>
        <begin position="59"/>
        <end position="323"/>
    </location>
</feature>
<keyword evidence="18" id="KW-1185">Reference proteome</keyword>
<dbReference type="Proteomes" id="UP001187343">
    <property type="component" value="Unassembled WGS sequence"/>
</dbReference>
<dbReference type="InterPro" id="IPR017452">
    <property type="entry name" value="GPCR_Rhodpsn_7TM"/>
</dbReference>
<dbReference type="InterPro" id="IPR016130">
    <property type="entry name" value="Tyr_Pase_AS"/>
</dbReference>
<feature type="transmembrane region" description="Helical" evidence="13">
    <location>
        <begin position="80"/>
        <end position="100"/>
    </location>
</feature>
<dbReference type="PROSITE" id="PS50054">
    <property type="entry name" value="TYR_PHOSPHATASE_DUAL"/>
    <property type="match status" value="1"/>
</dbReference>
<dbReference type="PRINTS" id="PR00237">
    <property type="entry name" value="GPCRRHODOPSN"/>
</dbReference>
<dbReference type="Pfam" id="PF00782">
    <property type="entry name" value="DSPc"/>
    <property type="match status" value="1"/>
</dbReference>
<dbReference type="InterPro" id="IPR020422">
    <property type="entry name" value="TYR_PHOSPHATASE_DUAL_dom"/>
</dbReference>
<evidence type="ECO:0000259" key="15">
    <source>
        <dbReference type="PROSITE" id="PS50056"/>
    </source>
</evidence>
<feature type="transmembrane region" description="Helical" evidence="13">
    <location>
        <begin position="267"/>
        <end position="290"/>
    </location>
</feature>
<evidence type="ECO:0000256" key="6">
    <source>
        <dbReference type="ARBA" id="ARBA00022989"/>
    </source>
</evidence>
<keyword evidence="7" id="KW-0297">G-protein coupled receptor</keyword>
<dbReference type="Gene3D" id="1.20.1070.10">
    <property type="entry name" value="Rhodopsin 7-helix transmembrane proteins"/>
    <property type="match status" value="1"/>
</dbReference>
<dbReference type="SMART" id="SM01381">
    <property type="entry name" value="7TM_GPCR_Srsx"/>
    <property type="match status" value="1"/>
</dbReference>
<dbReference type="AlphaFoldDB" id="A0AA88Q3N7"/>
<evidence type="ECO:0008006" key="19">
    <source>
        <dbReference type="Google" id="ProtNLM"/>
    </source>
</evidence>
<dbReference type="GO" id="GO:0004721">
    <property type="term" value="F:phosphoprotein phosphatase activity"/>
    <property type="evidence" value="ECO:0007669"/>
    <property type="project" value="UniProtKB-KW"/>
</dbReference>
<evidence type="ECO:0000256" key="8">
    <source>
        <dbReference type="ARBA" id="ARBA00023136"/>
    </source>
</evidence>
<proteinExistence type="predicted"/>